<evidence type="ECO:0000256" key="1">
    <source>
        <dbReference type="ARBA" id="ARBA00004496"/>
    </source>
</evidence>
<dbReference type="EMBL" id="DVHM01000011">
    <property type="protein sequence ID" value="HIR69809.1"/>
    <property type="molecule type" value="Genomic_DNA"/>
</dbReference>
<keyword evidence="5 15" id="KW-0808">Transferase</keyword>
<keyword evidence="6 15" id="KW-0548">Nucleotidyltransferase</keyword>
<evidence type="ECO:0000313" key="19">
    <source>
        <dbReference type="Proteomes" id="UP000823912"/>
    </source>
</evidence>
<dbReference type="InterPro" id="IPR001126">
    <property type="entry name" value="UmuC"/>
</dbReference>
<evidence type="ECO:0000256" key="13">
    <source>
        <dbReference type="ARBA" id="ARBA00023204"/>
    </source>
</evidence>
<dbReference type="GO" id="GO:0003684">
    <property type="term" value="F:damaged DNA binding"/>
    <property type="evidence" value="ECO:0007669"/>
    <property type="project" value="InterPro"/>
</dbReference>
<dbReference type="AlphaFoldDB" id="A0A9D1E828"/>
<keyword evidence="7 15" id="KW-0235">DNA replication</keyword>
<gene>
    <name evidence="15" type="primary">dinB</name>
    <name evidence="18" type="ORF">IAA55_00835</name>
</gene>
<dbReference type="Pfam" id="PF11799">
    <property type="entry name" value="IMS_C"/>
    <property type="match status" value="1"/>
</dbReference>
<keyword evidence="13 15" id="KW-0234">DNA repair</keyword>
<evidence type="ECO:0000256" key="16">
    <source>
        <dbReference type="SAM" id="MobiDB-lite"/>
    </source>
</evidence>
<evidence type="ECO:0000256" key="9">
    <source>
        <dbReference type="ARBA" id="ARBA00022763"/>
    </source>
</evidence>
<dbReference type="PANTHER" id="PTHR11076">
    <property type="entry name" value="DNA REPAIR POLYMERASE UMUC / TRANSFERASE FAMILY MEMBER"/>
    <property type="match status" value="1"/>
</dbReference>
<feature type="active site" evidence="15">
    <location>
        <position position="114"/>
    </location>
</feature>
<dbReference type="Gene3D" id="3.30.1490.100">
    <property type="entry name" value="DNA polymerase, Y-family, little finger domain"/>
    <property type="match status" value="1"/>
</dbReference>
<keyword evidence="10 15" id="KW-0460">Magnesium</keyword>
<dbReference type="Pfam" id="PF21999">
    <property type="entry name" value="IMS_HHH_1"/>
    <property type="match status" value="1"/>
</dbReference>
<dbReference type="GO" id="GO:0042276">
    <property type="term" value="P:error-prone translesion synthesis"/>
    <property type="evidence" value="ECO:0007669"/>
    <property type="project" value="TreeGrafter"/>
</dbReference>
<reference evidence="18" key="1">
    <citation type="submission" date="2020-10" db="EMBL/GenBank/DDBJ databases">
        <authorList>
            <person name="Gilroy R."/>
        </authorList>
    </citation>
    <scope>NUCLEOTIDE SEQUENCE</scope>
    <source>
        <strain evidence="18">ChiSjej5B23-6657</strain>
    </source>
</reference>
<dbReference type="InterPro" id="IPR043128">
    <property type="entry name" value="Rev_trsase/Diguanyl_cyclase"/>
</dbReference>
<sequence length="422" mass="47404">MANPVIFHVDVNSAFLSWEAWERKAADPNAPDLREIPSAVGGDRQRRHGIILAKSTPAKAYHIRTGEPIVKALEKCPTLTIVPPNFSAYVKHSRELISLLETYAPSVEQYSIDEAFCDMTGTRALYGDPVAFAHKLKDEIRDTLGFTVNIGVSTNRLLAKMASDFEKPDRVHTLFPDEISEKMWPLPVEELLFVGKSTSRKLREMGITTIGQLARTDQKILVSHFKKHGEMIWKYANGIDVSDLMSKHAQPKGYGNSVTLSRDVTDSQEAKLTLLSLCEMVGARLRADKAKITVVCVQIRDCDFHQTSRQTQLFSPTNSTQKIYDTACTLFDELWDHSPIRLLGVTTSKVKTPEDGFGEQLDLFDQEKAEKLRKLDCAIDAVRSKFGDDAIQRAVFMDAKKDRPFGKGGLNKAKFDDKRKKK</sequence>
<dbReference type="CDD" id="cd03586">
    <property type="entry name" value="PolY_Pol_IV_kappa"/>
    <property type="match status" value="1"/>
</dbReference>
<keyword evidence="4 15" id="KW-0963">Cytoplasm</keyword>
<dbReference type="GO" id="GO:0006261">
    <property type="term" value="P:DNA-templated DNA replication"/>
    <property type="evidence" value="ECO:0007669"/>
    <property type="project" value="UniProtKB-UniRule"/>
</dbReference>
<dbReference type="GO" id="GO:0003887">
    <property type="term" value="F:DNA-directed DNA polymerase activity"/>
    <property type="evidence" value="ECO:0007669"/>
    <property type="project" value="UniProtKB-UniRule"/>
</dbReference>
<dbReference type="InterPro" id="IPR043502">
    <property type="entry name" value="DNA/RNA_pol_sf"/>
</dbReference>
<comment type="similarity">
    <text evidence="2 15">Belongs to the DNA polymerase type-Y family.</text>
</comment>
<evidence type="ECO:0000313" key="18">
    <source>
        <dbReference type="EMBL" id="HIR69809.1"/>
    </source>
</evidence>
<evidence type="ECO:0000256" key="12">
    <source>
        <dbReference type="ARBA" id="ARBA00023125"/>
    </source>
</evidence>
<dbReference type="PROSITE" id="PS50173">
    <property type="entry name" value="UMUC"/>
    <property type="match status" value="1"/>
</dbReference>
<evidence type="ECO:0000256" key="5">
    <source>
        <dbReference type="ARBA" id="ARBA00022679"/>
    </source>
</evidence>
<keyword evidence="9 15" id="KW-0227">DNA damage</keyword>
<dbReference type="Gene3D" id="3.30.70.270">
    <property type="match status" value="1"/>
</dbReference>
<comment type="subcellular location">
    <subcellularLocation>
        <location evidence="1 15">Cytoplasm</location>
    </subcellularLocation>
</comment>
<dbReference type="InterPro" id="IPR050116">
    <property type="entry name" value="DNA_polymerase-Y"/>
</dbReference>
<dbReference type="Pfam" id="PF00817">
    <property type="entry name" value="IMS"/>
    <property type="match status" value="1"/>
</dbReference>
<protein>
    <recommendedName>
        <fullName evidence="15">DNA polymerase IV</fullName>
        <shortName evidence="15">Pol IV</shortName>
        <ecNumber evidence="15">2.7.7.7</ecNumber>
    </recommendedName>
</protein>
<dbReference type="InterPro" id="IPR036775">
    <property type="entry name" value="DNA_pol_Y-fam_lit_finger_sf"/>
</dbReference>
<keyword evidence="8 15" id="KW-0479">Metal-binding</keyword>
<reference evidence="18" key="2">
    <citation type="journal article" date="2021" name="PeerJ">
        <title>Extensive microbial diversity within the chicken gut microbiome revealed by metagenomics and culture.</title>
        <authorList>
            <person name="Gilroy R."/>
            <person name="Ravi A."/>
            <person name="Getino M."/>
            <person name="Pursley I."/>
            <person name="Horton D.L."/>
            <person name="Alikhan N.F."/>
            <person name="Baker D."/>
            <person name="Gharbi K."/>
            <person name="Hall N."/>
            <person name="Watson M."/>
            <person name="Adriaenssens E.M."/>
            <person name="Foster-Nyarko E."/>
            <person name="Jarju S."/>
            <person name="Secka A."/>
            <person name="Antonio M."/>
            <person name="Oren A."/>
            <person name="Chaudhuri R.R."/>
            <person name="La Ragione R."/>
            <person name="Hildebrand F."/>
            <person name="Pallen M.J."/>
        </authorList>
    </citation>
    <scope>NUCLEOTIDE SEQUENCE</scope>
    <source>
        <strain evidence="18">ChiSjej5B23-6657</strain>
    </source>
</reference>
<name>A0A9D1E828_9FIRM</name>
<dbReference type="GO" id="GO:0005829">
    <property type="term" value="C:cytosol"/>
    <property type="evidence" value="ECO:0007669"/>
    <property type="project" value="TreeGrafter"/>
</dbReference>
<dbReference type="PANTHER" id="PTHR11076:SF35">
    <property type="entry name" value="DNA REPAIR PROTEIN HOMOLOG YOBH"/>
    <property type="match status" value="1"/>
</dbReference>
<evidence type="ECO:0000256" key="8">
    <source>
        <dbReference type="ARBA" id="ARBA00022723"/>
    </source>
</evidence>
<feature type="domain" description="UmuC" evidence="17">
    <location>
        <begin position="6"/>
        <end position="195"/>
    </location>
</feature>
<feature type="compositionally biased region" description="Basic and acidic residues" evidence="16">
    <location>
        <begin position="413"/>
        <end position="422"/>
    </location>
</feature>
<evidence type="ECO:0000256" key="15">
    <source>
        <dbReference type="HAMAP-Rule" id="MF_01113"/>
    </source>
</evidence>
<dbReference type="Proteomes" id="UP000823912">
    <property type="component" value="Unassembled WGS sequence"/>
</dbReference>
<dbReference type="Gene3D" id="1.10.150.20">
    <property type="entry name" value="5' to 3' exonuclease, C-terminal subdomain"/>
    <property type="match status" value="1"/>
</dbReference>
<dbReference type="SUPFAM" id="SSF100879">
    <property type="entry name" value="Lesion bypass DNA polymerase (Y-family), little finger domain"/>
    <property type="match status" value="1"/>
</dbReference>
<evidence type="ECO:0000256" key="3">
    <source>
        <dbReference type="ARBA" id="ARBA00022457"/>
    </source>
</evidence>
<dbReference type="InterPro" id="IPR053848">
    <property type="entry name" value="IMS_HHH_1"/>
</dbReference>
<evidence type="ECO:0000256" key="4">
    <source>
        <dbReference type="ARBA" id="ARBA00022490"/>
    </source>
</evidence>
<dbReference type="GO" id="GO:0009432">
    <property type="term" value="P:SOS response"/>
    <property type="evidence" value="ECO:0007669"/>
    <property type="project" value="TreeGrafter"/>
</dbReference>
<evidence type="ECO:0000256" key="7">
    <source>
        <dbReference type="ARBA" id="ARBA00022705"/>
    </source>
</evidence>
<dbReference type="HAMAP" id="MF_01113">
    <property type="entry name" value="DNApol_IV"/>
    <property type="match status" value="1"/>
</dbReference>
<feature type="binding site" evidence="15">
    <location>
        <position position="10"/>
    </location>
    <ligand>
        <name>Mg(2+)</name>
        <dbReference type="ChEBI" id="CHEBI:18420"/>
    </ligand>
</feature>
<keyword evidence="3 15" id="KW-0515">Mutator protein</keyword>
<dbReference type="GO" id="GO:0006281">
    <property type="term" value="P:DNA repair"/>
    <property type="evidence" value="ECO:0007669"/>
    <property type="project" value="UniProtKB-UniRule"/>
</dbReference>
<dbReference type="SUPFAM" id="SSF56672">
    <property type="entry name" value="DNA/RNA polymerases"/>
    <property type="match status" value="1"/>
</dbReference>
<comment type="subunit">
    <text evidence="15">Monomer.</text>
</comment>
<comment type="cofactor">
    <cofactor evidence="15">
        <name>Mg(2+)</name>
        <dbReference type="ChEBI" id="CHEBI:18420"/>
    </cofactor>
    <text evidence="15">Binds 2 magnesium ions per subunit.</text>
</comment>
<dbReference type="Gene3D" id="3.40.1170.60">
    <property type="match status" value="1"/>
</dbReference>
<evidence type="ECO:0000256" key="10">
    <source>
        <dbReference type="ARBA" id="ARBA00022842"/>
    </source>
</evidence>
<feature type="site" description="Substrate discrimination" evidence="15">
    <location>
        <position position="15"/>
    </location>
</feature>
<comment type="catalytic activity">
    <reaction evidence="14 15">
        <text>DNA(n) + a 2'-deoxyribonucleoside 5'-triphosphate = DNA(n+1) + diphosphate</text>
        <dbReference type="Rhea" id="RHEA:22508"/>
        <dbReference type="Rhea" id="RHEA-COMP:17339"/>
        <dbReference type="Rhea" id="RHEA-COMP:17340"/>
        <dbReference type="ChEBI" id="CHEBI:33019"/>
        <dbReference type="ChEBI" id="CHEBI:61560"/>
        <dbReference type="ChEBI" id="CHEBI:173112"/>
        <dbReference type="EC" id="2.7.7.7"/>
    </reaction>
</comment>
<organism evidence="18 19">
    <name type="scientific">Candidatus Pullilachnospira gallistercoris</name>
    <dbReference type="NCBI Taxonomy" id="2840911"/>
    <lineage>
        <taxon>Bacteria</taxon>
        <taxon>Bacillati</taxon>
        <taxon>Bacillota</taxon>
        <taxon>Clostridia</taxon>
        <taxon>Lachnospirales</taxon>
        <taxon>Lachnospiraceae</taxon>
        <taxon>Lachnospiraceae incertae sedis</taxon>
        <taxon>Candidatus Pullilachnospira</taxon>
    </lineage>
</organism>
<dbReference type="InterPro" id="IPR022880">
    <property type="entry name" value="DNApol_IV"/>
</dbReference>
<evidence type="ECO:0000256" key="14">
    <source>
        <dbReference type="ARBA" id="ARBA00049244"/>
    </source>
</evidence>
<feature type="binding site" evidence="15">
    <location>
        <position position="113"/>
    </location>
    <ligand>
        <name>Mg(2+)</name>
        <dbReference type="ChEBI" id="CHEBI:18420"/>
    </ligand>
</feature>
<evidence type="ECO:0000259" key="17">
    <source>
        <dbReference type="PROSITE" id="PS50173"/>
    </source>
</evidence>
<comment type="function">
    <text evidence="15">Poorly processive, error-prone DNA polymerase involved in untargeted mutagenesis. Copies undamaged DNA at stalled replication forks, which arise in vivo from mismatched or misaligned primer ends. These misaligned primers can be extended by PolIV. Exhibits no 3'-5' exonuclease (proofreading) activity. May be involved in translesional synthesis, in conjunction with the beta clamp from PolIII.</text>
</comment>
<dbReference type="GO" id="GO:0000287">
    <property type="term" value="F:magnesium ion binding"/>
    <property type="evidence" value="ECO:0007669"/>
    <property type="project" value="UniProtKB-UniRule"/>
</dbReference>
<evidence type="ECO:0000256" key="6">
    <source>
        <dbReference type="ARBA" id="ARBA00022695"/>
    </source>
</evidence>
<keyword evidence="11 15" id="KW-0239">DNA-directed DNA polymerase</keyword>
<feature type="region of interest" description="Disordered" evidence="16">
    <location>
        <begin position="401"/>
        <end position="422"/>
    </location>
</feature>
<proteinExistence type="inferred from homology"/>
<accession>A0A9D1E828</accession>
<dbReference type="InterPro" id="IPR017961">
    <property type="entry name" value="DNA_pol_Y-fam_little_finger"/>
</dbReference>
<evidence type="ECO:0000256" key="11">
    <source>
        <dbReference type="ARBA" id="ARBA00022932"/>
    </source>
</evidence>
<comment type="caution">
    <text evidence="18">The sequence shown here is derived from an EMBL/GenBank/DDBJ whole genome shotgun (WGS) entry which is preliminary data.</text>
</comment>
<evidence type="ECO:0000256" key="2">
    <source>
        <dbReference type="ARBA" id="ARBA00010945"/>
    </source>
</evidence>
<dbReference type="EC" id="2.7.7.7" evidence="15"/>
<keyword evidence="12 15" id="KW-0238">DNA-binding</keyword>